<dbReference type="EMBL" id="WCTY01000042">
    <property type="protein sequence ID" value="KAB4180494.1"/>
    <property type="molecule type" value="Genomic_DNA"/>
</dbReference>
<dbReference type="RefSeq" id="WP_004293592.1">
    <property type="nucleotide sequence ID" value="NZ_CACRTC010000020.1"/>
</dbReference>
<evidence type="ECO:0000313" key="11">
    <source>
        <dbReference type="Proteomes" id="UP000466952"/>
    </source>
</evidence>
<organism evidence="4 11">
    <name type="scientific">Bacteroides uniformis</name>
    <dbReference type="NCBI Taxonomy" id="820"/>
    <lineage>
        <taxon>Bacteria</taxon>
        <taxon>Pseudomonadati</taxon>
        <taxon>Bacteroidota</taxon>
        <taxon>Bacteroidia</taxon>
        <taxon>Bacteroidales</taxon>
        <taxon>Bacteroidaceae</taxon>
        <taxon>Bacteroides</taxon>
    </lineage>
</organism>
<evidence type="ECO:0000313" key="7">
    <source>
        <dbReference type="EMBL" id="RHE23328.1"/>
    </source>
</evidence>
<evidence type="ECO:0000313" key="12">
    <source>
        <dbReference type="Proteomes" id="UP000487221"/>
    </source>
</evidence>
<evidence type="ECO:0000313" key="3">
    <source>
        <dbReference type="EMBL" id="KAB4180494.1"/>
    </source>
</evidence>
<proteinExistence type="predicted"/>
<feature type="compositionally biased region" description="Acidic residues" evidence="1">
    <location>
        <begin position="147"/>
        <end position="162"/>
    </location>
</feature>
<evidence type="ECO:0000313" key="2">
    <source>
        <dbReference type="EMBL" id="KAB4087831.1"/>
    </source>
</evidence>
<dbReference type="Proteomes" id="UP000466952">
    <property type="component" value="Unassembled WGS sequence"/>
</dbReference>
<dbReference type="AlphaFoldDB" id="A0A139KA91"/>
<dbReference type="EMBL" id="WCTR01000008">
    <property type="protein sequence ID" value="KAB4211844.1"/>
    <property type="molecule type" value="Genomic_DNA"/>
</dbReference>
<dbReference type="Proteomes" id="UP000487221">
    <property type="component" value="Unassembled WGS sequence"/>
</dbReference>
<evidence type="ECO:0000313" key="10">
    <source>
        <dbReference type="Proteomes" id="UP000432488"/>
    </source>
</evidence>
<evidence type="ECO:0000313" key="6">
    <source>
        <dbReference type="EMBL" id="RGN95137.1"/>
    </source>
</evidence>
<evidence type="ECO:0000256" key="1">
    <source>
        <dbReference type="SAM" id="MobiDB-lite"/>
    </source>
</evidence>
<evidence type="ECO:0000313" key="13">
    <source>
        <dbReference type="Proteomes" id="UP001196342"/>
    </source>
</evidence>
<dbReference type="Proteomes" id="UP000283601">
    <property type="component" value="Unassembled WGS sequence"/>
</dbReference>
<reference evidence="10 11" key="2">
    <citation type="journal article" date="2019" name="Nat. Med.">
        <title>A library of human gut bacterial isolates paired with longitudinal multiomics data enables mechanistic microbiome research.</title>
        <authorList>
            <person name="Poyet M."/>
            <person name="Groussin M."/>
            <person name="Gibbons S.M."/>
            <person name="Avila-Pacheco J."/>
            <person name="Jiang X."/>
            <person name="Kearney S.M."/>
            <person name="Perrotta A.R."/>
            <person name="Berdy B."/>
            <person name="Zhao S."/>
            <person name="Lieberman T.D."/>
            <person name="Swanson P.K."/>
            <person name="Smith M."/>
            <person name="Roesemann S."/>
            <person name="Alexander J.E."/>
            <person name="Rich S.A."/>
            <person name="Livny J."/>
            <person name="Vlamakis H."/>
            <person name="Clish C."/>
            <person name="Bullock K."/>
            <person name="Deik A."/>
            <person name="Scott J."/>
            <person name="Pierce K.A."/>
            <person name="Xavier R.J."/>
            <person name="Alm E.J."/>
        </authorList>
    </citation>
    <scope>NUCLEOTIDE SEQUENCE [LARGE SCALE GENOMIC DNA]</scope>
    <source>
        <strain evidence="4 11">BIOML-A11</strain>
        <strain evidence="3 12">BIOML-A19</strain>
        <strain evidence="2 10">BIOML-A42</strain>
    </source>
</reference>
<protein>
    <submittedName>
        <fullName evidence="4">Uncharacterized protein</fullName>
    </submittedName>
</protein>
<comment type="caution">
    <text evidence="4">The sequence shown here is derived from an EMBL/GenBank/DDBJ whole genome shotgun (WGS) entry which is preliminary data.</text>
</comment>
<sequence length="296" mass="32295">MSSDKSNQLLIREAIRKIALGRSMERINLAPGGMSGIGTARMIHGYVAKIHDNPSDEEFSDYGGTIDVGEYPDETASAEPVIHKGVLLSAATNSEGGFLIVPALFSDVTIFMDAATRYAYVVNFSHVDILRLNARTETVIGVTEMEELDPENDSSPDYDELETTGNETSTHYTPTAVTTTVRNDKDKEATTVIDAESITHTVDKSEVRQTADKVVQKVNSTTVAVADNKVTLGDENATEPLVLGNELARLMLDFLTECSKIMTPTLMGTMSPINMPNFISLTSRIQKFLSKTSYTK</sequence>
<dbReference type="Proteomes" id="UP000260759">
    <property type="component" value="Unassembled WGS sequence"/>
</dbReference>
<feature type="region of interest" description="Disordered" evidence="1">
    <location>
        <begin position="147"/>
        <end position="172"/>
    </location>
</feature>
<dbReference type="EMBL" id="QSVA01000005">
    <property type="protein sequence ID" value="RGN95137.1"/>
    <property type="molecule type" value="Genomic_DNA"/>
</dbReference>
<dbReference type="Proteomes" id="UP000432488">
    <property type="component" value="Unassembled WGS sequence"/>
</dbReference>
<dbReference type="GeneID" id="98398634"/>
<evidence type="ECO:0000313" key="5">
    <source>
        <dbReference type="EMBL" id="MBT8725042.1"/>
    </source>
</evidence>
<reference evidence="8 9" key="1">
    <citation type="submission" date="2018-08" db="EMBL/GenBank/DDBJ databases">
        <title>A genome reference for cultivated species of the human gut microbiota.</title>
        <authorList>
            <person name="Zou Y."/>
            <person name="Xue W."/>
            <person name="Luo G."/>
        </authorList>
    </citation>
    <scope>NUCLEOTIDE SEQUENCE [LARGE SCALE GENOMIC DNA]</scope>
    <source>
        <strain evidence="7 9">AM29-12AC</strain>
        <strain evidence="6 8">OM03-4</strain>
    </source>
</reference>
<evidence type="ECO:0000313" key="9">
    <source>
        <dbReference type="Proteomes" id="UP000283601"/>
    </source>
</evidence>
<gene>
    <name evidence="7" type="ORF">DW758_10180</name>
    <name evidence="6" type="ORF">DXB37_07400</name>
    <name evidence="4" type="ORF">GAP55_12775</name>
    <name evidence="3" type="ORF">GAQ44_19870</name>
    <name evidence="2" type="ORF">GAQ56_18395</name>
    <name evidence="5" type="ORF">JQN06_02485</name>
</gene>
<evidence type="ECO:0000313" key="8">
    <source>
        <dbReference type="Proteomes" id="UP000260759"/>
    </source>
</evidence>
<accession>A0A139KA91</accession>
<name>A0A139KA91_BACUN</name>
<keyword evidence="13" id="KW-1185">Reference proteome</keyword>
<evidence type="ECO:0000313" key="4">
    <source>
        <dbReference type="EMBL" id="KAB4211844.1"/>
    </source>
</evidence>
<dbReference type="EMBL" id="JAFBJK010000002">
    <property type="protein sequence ID" value="MBT8725042.1"/>
    <property type="molecule type" value="Genomic_DNA"/>
</dbReference>
<dbReference type="Proteomes" id="UP001196342">
    <property type="component" value="Unassembled WGS sequence"/>
</dbReference>
<dbReference type="EMBL" id="WCUV01000016">
    <property type="protein sequence ID" value="KAB4087831.1"/>
    <property type="molecule type" value="Genomic_DNA"/>
</dbReference>
<dbReference type="EMBL" id="QSJZ01000007">
    <property type="protein sequence ID" value="RHE23328.1"/>
    <property type="molecule type" value="Genomic_DNA"/>
</dbReference>
<reference evidence="5 13" key="3">
    <citation type="submission" date="2020-12" db="EMBL/GenBank/DDBJ databases">
        <title>Microorganisms.</title>
        <authorList>
            <person name="Matos J."/>
            <person name="Faleiro L."/>
            <person name="Duarte I."/>
        </authorList>
    </citation>
    <scope>NUCLEOTIDE SEQUENCE [LARGE SCALE GENOMIC DNA]</scope>
    <source>
        <strain evidence="5 13">PtFD3Pch2</strain>
    </source>
</reference>